<sequence>MALADILLLVCHFPYALNIYPTFYRKNFSIKPMFFSFNVKHFLGVCFVVSRGCLVLKVQRHSVADARSITVGQFACVTVDHLDPFRNRTEIGIRQRQERKVTQTVVAIITCHIFTHFPSCLPFVWDLAESIWQFLSLAPVVPNQKIRYISSNIINSVLLNGSHKRAQSLLADHRSAGRRNRNLVKTQYFLSTPTPLLW</sequence>
<proteinExistence type="predicted"/>
<evidence type="ECO:0000313" key="1">
    <source>
        <dbReference type="Proteomes" id="UP000887575"/>
    </source>
</evidence>
<organism evidence="1 2">
    <name type="scientific">Mesorhabditis belari</name>
    <dbReference type="NCBI Taxonomy" id="2138241"/>
    <lineage>
        <taxon>Eukaryota</taxon>
        <taxon>Metazoa</taxon>
        <taxon>Ecdysozoa</taxon>
        <taxon>Nematoda</taxon>
        <taxon>Chromadorea</taxon>
        <taxon>Rhabditida</taxon>
        <taxon>Rhabditina</taxon>
        <taxon>Rhabditomorpha</taxon>
        <taxon>Rhabditoidea</taxon>
        <taxon>Rhabditidae</taxon>
        <taxon>Mesorhabditinae</taxon>
        <taxon>Mesorhabditis</taxon>
    </lineage>
</organism>
<dbReference type="PANTHER" id="PTHR46895">
    <property type="entry name" value="PROTEIN CBG20548-RELATED"/>
    <property type="match status" value="1"/>
</dbReference>
<dbReference type="WBParaSite" id="MBELARI_LOCUS13615">
    <property type="protein sequence ID" value="MBELARI_LOCUS13615"/>
    <property type="gene ID" value="MBELARI_LOCUS13615"/>
</dbReference>
<evidence type="ECO:0000313" key="2">
    <source>
        <dbReference type="WBParaSite" id="MBELARI_LOCUS13615"/>
    </source>
</evidence>
<dbReference type="AlphaFoldDB" id="A0AAF3EHZ6"/>
<keyword evidence="1" id="KW-1185">Reference proteome</keyword>
<reference evidence="2" key="1">
    <citation type="submission" date="2024-02" db="UniProtKB">
        <authorList>
            <consortium name="WormBaseParasite"/>
        </authorList>
    </citation>
    <scope>IDENTIFICATION</scope>
</reference>
<protein>
    <submittedName>
        <fullName evidence="2">Uncharacterized protein</fullName>
    </submittedName>
</protein>
<dbReference type="PANTHER" id="PTHR46895:SF1">
    <property type="entry name" value="G-PROTEIN COUPLED RECEPTORS FAMILY 1 PROFILE DOMAIN-CONTAINING PROTEIN"/>
    <property type="match status" value="1"/>
</dbReference>
<accession>A0AAF3EHZ6</accession>
<dbReference type="Proteomes" id="UP000887575">
    <property type="component" value="Unassembled WGS sequence"/>
</dbReference>
<name>A0AAF3EHZ6_9BILA</name>